<keyword evidence="2" id="KW-0325">Glycoprotein</keyword>
<dbReference type="Pfam" id="PF00149">
    <property type="entry name" value="Metallophos"/>
    <property type="match status" value="1"/>
</dbReference>
<protein>
    <recommendedName>
        <fullName evidence="5">Calcineurin-like phosphoesterase domain-containing protein</fullName>
    </recommendedName>
</protein>
<keyword evidence="1" id="KW-0378">Hydrolase</keyword>
<dbReference type="SUPFAM" id="SSF56300">
    <property type="entry name" value="Metallo-dependent phosphatases"/>
    <property type="match status" value="1"/>
</dbReference>
<feature type="signal peptide" evidence="4">
    <location>
        <begin position="1"/>
        <end position="18"/>
    </location>
</feature>
<organism evidence="6 7">
    <name type="scientific">Hohenbuehelia grisea</name>
    <dbReference type="NCBI Taxonomy" id="104357"/>
    <lineage>
        <taxon>Eukaryota</taxon>
        <taxon>Fungi</taxon>
        <taxon>Dikarya</taxon>
        <taxon>Basidiomycota</taxon>
        <taxon>Agaricomycotina</taxon>
        <taxon>Agaricomycetes</taxon>
        <taxon>Agaricomycetidae</taxon>
        <taxon>Agaricales</taxon>
        <taxon>Pleurotineae</taxon>
        <taxon>Pleurotaceae</taxon>
        <taxon>Hohenbuehelia</taxon>
    </lineage>
</organism>
<feature type="domain" description="Calcineurin-like phosphoesterase" evidence="5">
    <location>
        <begin position="235"/>
        <end position="412"/>
    </location>
</feature>
<evidence type="ECO:0000256" key="1">
    <source>
        <dbReference type="ARBA" id="ARBA00022801"/>
    </source>
</evidence>
<comment type="caution">
    <text evidence="6">The sequence shown here is derived from an EMBL/GenBank/DDBJ whole genome shotgun (WGS) entry which is preliminary data.</text>
</comment>
<evidence type="ECO:0000256" key="3">
    <source>
        <dbReference type="SAM" id="MobiDB-lite"/>
    </source>
</evidence>
<gene>
    <name evidence="6" type="ORF">HGRIS_008364</name>
</gene>
<feature type="chain" id="PRO_5045319663" description="Calcineurin-like phosphoesterase domain-containing protein" evidence="4">
    <location>
        <begin position="19"/>
        <end position="435"/>
    </location>
</feature>
<evidence type="ECO:0000256" key="2">
    <source>
        <dbReference type="ARBA" id="ARBA00023180"/>
    </source>
</evidence>
<dbReference type="EMBL" id="JASNQZ010000011">
    <property type="protein sequence ID" value="KAL0951686.1"/>
    <property type="molecule type" value="Genomic_DNA"/>
</dbReference>
<sequence>MLGPCVVFVLGLISGTLGADTRSANPTQGIKPSTFTVPGAFPTSAFSKYFNSPTATSAQVQPVVSDPVTHETYPFSLTNPETIPKNNTDDPHPLPPTASSARLLEQAFDQVLSIAVNPIFGDDSCARCLAGLQAAKFLALAAPDQGPVLAVRLCDHFKFASDCGTSFSRLALGSVITQVVANADVGGLDGQMLCQNFIKGLCPLPPTSPLNLTSWFAKPKPSPLPAARKPSGKRLKVLHISDMHLDPRYATGSEANCSSGTCCRENNIDATAPVPKLPAPRFGAYHCDTPLSLVMSALQAIPPLTGTQRSGFAWTLYTGDLVSHDPDNQLSRAYVEYTETIVYDLFKRFLGPGPVYATLGNHDSYNQAQDAPHAIGQGLAKQFSWNYDHVAALWKHEGWLPDAAVKLARAHYSAYMVRRADGLRVISLNTDLWYR</sequence>
<feature type="region of interest" description="Disordered" evidence="3">
    <location>
        <begin position="78"/>
        <end position="98"/>
    </location>
</feature>
<evidence type="ECO:0000259" key="5">
    <source>
        <dbReference type="Pfam" id="PF00149"/>
    </source>
</evidence>
<proteinExistence type="predicted"/>
<evidence type="ECO:0000313" key="7">
    <source>
        <dbReference type="Proteomes" id="UP001556367"/>
    </source>
</evidence>
<reference evidence="7" key="1">
    <citation type="submission" date="2024-06" db="EMBL/GenBank/DDBJ databases">
        <title>Multi-omics analyses provide insights into the biosynthesis of the anticancer antibiotic pleurotin in Hohenbuehelia grisea.</title>
        <authorList>
            <person name="Weaver J.A."/>
            <person name="Alberti F."/>
        </authorList>
    </citation>
    <scope>NUCLEOTIDE SEQUENCE [LARGE SCALE GENOMIC DNA]</scope>
    <source>
        <strain evidence="7">T-177</strain>
    </source>
</reference>
<keyword evidence="4" id="KW-0732">Signal</keyword>
<dbReference type="PANTHER" id="PTHR10340">
    <property type="entry name" value="SPHINGOMYELIN PHOSPHODIESTERASE"/>
    <property type="match status" value="1"/>
</dbReference>
<name>A0ABR3J8R7_9AGAR</name>
<accession>A0ABR3J8R7</accession>
<evidence type="ECO:0000313" key="6">
    <source>
        <dbReference type="EMBL" id="KAL0951686.1"/>
    </source>
</evidence>
<keyword evidence="7" id="KW-1185">Reference proteome</keyword>
<evidence type="ECO:0000256" key="4">
    <source>
        <dbReference type="SAM" id="SignalP"/>
    </source>
</evidence>
<dbReference type="InterPro" id="IPR029052">
    <property type="entry name" value="Metallo-depent_PP-like"/>
</dbReference>
<dbReference type="PANTHER" id="PTHR10340:SF27">
    <property type="entry name" value="ACL091CP"/>
    <property type="match status" value="1"/>
</dbReference>
<dbReference type="InterPro" id="IPR004843">
    <property type="entry name" value="Calcineurin-like_PHP"/>
</dbReference>
<dbReference type="Proteomes" id="UP001556367">
    <property type="component" value="Unassembled WGS sequence"/>
</dbReference>